<feature type="compositionally biased region" description="Basic residues" evidence="1">
    <location>
        <begin position="64"/>
        <end position="77"/>
    </location>
</feature>
<evidence type="ECO:0000256" key="1">
    <source>
        <dbReference type="SAM" id="MobiDB-lite"/>
    </source>
</evidence>
<evidence type="ECO:0000313" key="3">
    <source>
        <dbReference type="Proteomes" id="UP000242913"/>
    </source>
</evidence>
<dbReference type="AlphaFoldDB" id="A0A238BMC8"/>
<proteinExistence type="predicted"/>
<sequence>MFEYGKQFIIWLLSLIQSFYRRINPFPVEKIARQKQVKKEYAKLRKEKGDEKRHRDYAGNSKLWKQHMSRPAPRKRLSSLENISSKANKLSTKHLTN</sequence>
<protein>
    <submittedName>
        <fullName evidence="2">Uncharacterized protein</fullName>
    </submittedName>
</protein>
<feature type="region of interest" description="Disordered" evidence="1">
    <location>
        <begin position="44"/>
        <end position="97"/>
    </location>
</feature>
<organism evidence="2 3">
    <name type="scientific">Onchocerca flexuosa</name>
    <dbReference type="NCBI Taxonomy" id="387005"/>
    <lineage>
        <taxon>Eukaryota</taxon>
        <taxon>Metazoa</taxon>
        <taxon>Ecdysozoa</taxon>
        <taxon>Nematoda</taxon>
        <taxon>Chromadorea</taxon>
        <taxon>Rhabditida</taxon>
        <taxon>Spirurina</taxon>
        <taxon>Spiruromorpha</taxon>
        <taxon>Filarioidea</taxon>
        <taxon>Onchocercidae</taxon>
        <taxon>Onchocerca</taxon>
    </lineage>
</organism>
<reference evidence="2 3" key="1">
    <citation type="submission" date="2015-12" db="EMBL/GenBank/DDBJ databases">
        <title>Draft genome of the nematode, Onchocerca flexuosa.</title>
        <authorList>
            <person name="Mitreva M."/>
        </authorList>
    </citation>
    <scope>NUCLEOTIDE SEQUENCE [LARGE SCALE GENOMIC DNA]</scope>
    <source>
        <strain evidence="2">Red Deer</strain>
    </source>
</reference>
<name>A0A238BMC8_9BILA</name>
<feature type="compositionally biased region" description="Polar residues" evidence="1">
    <location>
        <begin position="79"/>
        <end position="97"/>
    </location>
</feature>
<accession>A0A238BMC8</accession>
<keyword evidence="3" id="KW-1185">Reference proteome</keyword>
<dbReference type="Proteomes" id="UP000242913">
    <property type="component" value="Unassembled WGS sequence"/>
</dbReference>
<feature type="compositionally biased region" description="Basic and acidic residues" evidence="1">
    <location>
        <begin position="44"/>
        <end position="57"/>
    </location>
</feature>
<evidence type="ECO:0000313" key="2">
    <source>
        <dbReference type="EMBL" id="OZC05775.1"/>
    </source>
</evidence>
<gene>
    <name evidence="2" type="ORF">X798_07251</name>
</gene>
<dbReference type="EMBL" id="KZ270431">
    <property type="protein sequence ID" value="OZC05775.1"/>
    <property type="molecule type" value="Genomic_DNA"/>
</dbReference>